<feature type="transmembrane region" description="Helical" evidence="1">
    <location>
        <begin position="126"/>
        <end position="147"/>
    </location>
</feature>
<feature type="domain" description="DUF6737" evidence="2">
    <location>
        <begin position="91"/>
        <end position="146"/>
    </location>
</feature>
<keyword evidence="1" id="KW-1133">Transmembrane helix</keyword>
<feature type="transmembrane region" description="Helical" evidence="1">
    <location>
        <begin position="103"/>
        <end position="120"/>
    </location>
</feature>
<reference evidence="3" key="1">
    <citation type="submission" date="2024-03" db="EMBL/GenBank/DDBJ databases">
        <authorList>
            <consortium name="ELIXIR-Norway"/>
            <consortium name="Elixir Norway"/>
        </authorList>
    </citation>
    <scope>NUCLEOTIDE SEQUENCE</scope>
</reference>
<dbReference type="EMBL" id="OZ023720">
    <property type="protein sequence ID" value="CAK9869379.1"/>
    <property type="molecule type" value="Genomic_DNA"/>
</dbReference>
<evidence type="ECO:0000313" key="3">
    <source>
        <dbReference type="EMBL" id="CAK9869379.1"/>
    </source>
</evidence>
<dbReference type="Proteomes" id="UP001497522">
    <property type="component" value="Chromosome 19"/>
</dbReference>
<protein>
    <recommendedName>
        <fullName evidence="2">DUF6737 domain-containing protein</fullName>
    </recommendedName>
</protein>
<proteinExistence type="predicted"/>
<accession>A0ABP1B322</accession>
<keyword evidence="1" id="KW-0812">Transmembrane</keyword>
<evidence type="ECO:0000313" key="4">
    <source>
        <dbReference type="Proteomes" id="UP001497522"/>
    </source>
</evidence>
<sequence>MTQIISLTDQLTSCNIKLLIITLLFQHKSKLIFIALLLFLRRRRRRREEGLWRRLRATGEGKSEVEDGDGLSSSVKDMERYLDELSIEYDSVWDTKPAWCQPWTIALTGVIGISASWLLLHSIVLTAVVSVLVSAWWFLFLYSYPLAYAQMIAQRRKDQKDGLEDTFGTRQRSN</sequence>
<gene>
    <name evidence="3" type="ORF">CSSPJE1EN2_LOCUS12137</name>
</gene>
<keyword evidence="1" id="KW-0472">Membrane</keyword>
<name>A0ABP1B322_9BRYO</name>
<organism evidence="3 4">
    <name type="scientific">Sphagnum jensenii</name>
    <dbReference type="NCBI Taxonomy" id="128206"/>
    <lineage>
        <taxon>Eukaryota</taxon>
        <taxon>Viridiplantae</taxon>
        <taxon>Streptophyta</taxon>
        <taxon>Embryophyta</taxon>
        <taxon>Bryophyta</taxon>
        <taxon>Sphagnophytina</taxon>
        <taxon>Sphagnopsida</taxon>
        <taxon>Sphagnales</taxon>
        <taxon>Sphagnaceae</taxon>
        <taxon>Sphagnum</taxon>
    </lineage>
</organism>
<feature type="transmembrane region" description="Helical" evidence="1">
    <location>
        <begin position="18"/>
        <end position="40"/>
    </location>
</feature>
<evidence type="ECO:0000259" key="2">
    <source>
        <dbReference type="Pfam" id="PF20522"/>
    </source>
</evidence>
<dbReference type="Pfam" id="PF20522">
    <property type="entry name" value="DUF6737"/>
    <property type="match status" value="1"/>
</dbReference>
<evidence type="ECO:0000256" key="1">
    <source>
        <dbReference type="SAM" id="Phobius"/>
    </source>
</evidence>
<dbReference type="InterPro" id="IPR046625">
    <property type="entry name" value="DUF6737"/>
</dbReference>
<keyword evidence="4" id="KW-1185">Reference proteome</keyword>
<dbReference type="PANTHER" id="PTHR36046">
    <property type="entry name" value="PROTEIN, PUTATIVE-RELATED"/>
    <property type="match status" value="1"/>
</dbReference>
<dbReference type="PANTHER" id="PTHR36046:SF1">
    <property type="entry name" value="DUF6737 DOMAIN-CONTAINING PROTEIN"/>
    <property type="match status" value="1"/>
</dbReference>